<feature type="compositionally biased region" description="Polar residues" evidence="2">
    <location>
        <begin position="379"/>
        <end position="388"/>
    </location>
</feature>
<dbReference type="Pfam" id="PF00169">
    <property type="entry name" value="PH"/>
    <property type="match status" value="1"/>
</dbReference>
<dbReference type="PANTHER" id="PTHR12345">
    <property type="entry name" value="SYNTENIN RELATED"/>
    <property type="match status" value="1"/>
</dbReference>
<dbReference type="InterPro" id="IPR001849">
    <property type="entry name" value="PH_domain"/>
</dbReference>
<feature type="region of interest" description="Disordered" evidence="2">
    <location>
        <begin position="141"/>
        <end position="173"/>
    </location>
</feature>
<feature type="domain" description="PH" evidence="3">
    <location>
        <begin position="23"/>
        <end position="129"/>
    </location>
</feature>
<dbReference type="InterPro" id="IPR011993">
    <property type="entry name" value="PH-like_dom_sf"/>
</dbReference>
<dbReference type="WBParaSite" id="PSAMB.scaffold1196size34575.g11657.t1">
    <property type="protein sequence ID" value="PSAMB.scaffold1196size34575.g11657.t1"/>
    <property type="gene ID" value="PSAMB.scaffold1196size34575.g11657"/>
</dbReference>
<dbReference type="GO" id="GO:0005737">
    <property type="term" value="C:cytoplasm"/>
    <property type="evidence" value="ECO:0007669"/>
    <property type="project" value="TreeGrafter"/>
</dbReference>
<evidence type="ECO:0000259" key="3">
    <source>
        <dbReference type="PROSITE" id="PS50003"/>
    </source>
</evidence>
<feature type="compositionally biased region" description="Low complexity" evidence="2">
    <location>
        <begin position="253"/>
        <end position="269"/>
    </location>
</feature>
<name>A0A914UR66_9BILA</name>
<dbReference type="SMART" id="SM00233">
    <property type="entry name" value="PH"/>
    <property type="match status" value="1"/>
</dbReference>
<feature type="compositionally biased region" description="Polar residues" evidence="2">
    <location>
        <begin position="141"/>
        <end position="156"/>
    </location>
</feature>
<sequence>MTAAYRDVREVTKSSWLQQVVRSKKKIGLLLTRKKSEKLGLALQWVILCVHNDQVPLLEWYPNDQGVTAHRPLKVLDLLDCLSVTNIMEGENRSFLITFKDPDRPQIELNAMNSNDRDEWVQILTYTLSRLECLEPNSNLYTPLPTASSGRPSSNLLDDEEDNNLSPPPRLSFPMPILPNFGHLDLDRGIPLLDDAPHYLAPPPPGVPQPEDLDFNNYEHISRGLHLLPGDDEGSSAESARAPNVLPNGEGTSQGRMSQAARRSSSRTSNIEALSIRRREDRPPLPPRQSDSIRASSLSSLGRRSTGQSDQVFSHYDVPRTSLSPIYDVLPSIAEMSGTNRTSSVTTTTTTSDSCSLSHNSRPTSNADLDAVFEGNVSDRPSPSTADDYSSLYENAHSPWPTSARGRSVTEDDYAERYQSLVSPPATIAHSLPTSPVRLSTVPPVPTSVDSPPPLPPRGILERSPVSLDQSSNQGMYSETRETLRRRQLSTTRQHEVDVVRQEMSRTVKVQISLSDCVDGLALVEIGQRLWVAGWTQPYDKRLSAAFHIGDHVIAVNNTTVTSASQIPAVYYATNTPGLPITFDMHRLPNGRVHFITKRPNEHLGIVFAKGKNKVNSVEAGSAAAEAGLEASMKCFFDSSKTCPAVLTEVNGRPLNLFAKNNDLNERLAAIGDEITVMIHPYDFVKALKTQLKTKNKNYKQYIVA</sequence>
<accession>A0A914UR66</accession>
<evidence type="ECO:0000313" key="5">
    <source>
        <dbReference type="WBParaSite" id="PSAMB.scaffold1196size34575.g11657.t1"/>
    </source>
</evidence>
<evidence type="ECO:0000313" key="4">
    <source>
        <dbReference type="Proteomes" id="UP000887566"/>
    </source>
</evidence>
<feature type="compositionally biased region" description="Low complexity" evidence="2">
    <location>
        <begin position="288"/>
        <end position="309"/>
    </location>
</feature>
<evidence type="ECO:0000256" key="2">
    <source>
        <dbReference type="SAM" id="MobiDB-lite"/>
    </source>
</evidence>
<proteinExistence type="predicted"/>
<feature type="region of interest" description="Disordered" evidence="2">
    <location>
        <begin position="463"/>
        <end position="490"/>
    </location>
</feature>
<dbReference type="AlphaFoldDB" id="A0A914UR66"/>
<dbReference type="GO" id="GO:0005886">
    <property type="term" value="C:plasma membrane"/>
    <property type="evidence" value="ECO:0007669"/>
    <property type="project" value="TreeGrafter"/>
</dbReference>
<organism evidence="4 5">
    <name type="scientific">Plectus sambesii</name>
    <dbReference type="NCBI Taxonomy" id="2011161"/>
    <lineage>
        <taxon>Eukaryota</taxon>
        <taxon>Metazoa</taxon>
        <taxon>Ecdysozoa</taxon>
        <taxon>Nematoda</taxon>
        <taxon>Chromadorea</taxon>
        <taxon>Plectida</taxon>
        <taxon>Plectina</taxon>
        <taxon>Plectoidea</taxon>
        <taxon>Plectidae</taxon>
        <taxon>Plectus</taxon>
    </lineage>
</organism>
<dbReference type="PANTHER" id="PTHR12345:SF11">
    <property type="entry name" value="FI13065P"/>
    <property type="match status" value="1"/>
</dbReference>
<dbReference type="Gene3D" id="2.30.29.30">
    <property type="entry name" value="Pleckstrin-homology domain (PH domain)/Phosphotyrosine-binding domain (PTB)"/>
    <property type="match status" value="1"/>
</dbReference>
<dbReference type="Proteomes" id="UP000887566">
    <property type="component" value="Unplaced"/>
</dbReference>
<feature type="compositionally biased region" description="Polar residues" evidence="2">
    <location>
        <begin position="467"/>
        <end position="477"/>
    </location>
</feature>
<feature type="region of interest" description="Disordered" evidence="2">
    <location>
        <begin position="195"/>
        <end position="316"/>
    </location>
</feature>
<dbReference type="InterPro" id="IPR051230">
    <property type="entry name" value="APP-Binding"/>
</dbReference>
<protein>
    <submittedName>
        <fullName evidence="5">PH domain-containing protein</fullName>
    </submittedName>
</protein>
<dbReference type="PROSITE" id="PS50003">
    <property type="entry name" value="PH_DOMAIN"/>
    <property type="match status" value="1"/>
</dbReference>
<keyword evidence="4" id="KW-1185">Reference proteome</keyword>
<feature type="region of interest" description="Disordered" evidence="2">
    <location>
        <begin position="339"/>
        <end position="412"/>
    </location>
</feature>
<feature type="compositionally biased region" description="Low complexity" evidence="2">
    <location>
        <begin position="339"/>
        <end position="358"/>
    </location>
</feature>
<reference evidence="5" key="1">
    <citation type="submission" date="2022-11" db="UniProtKB">
        <authorList>
            <consortium name="WormBaseParasite"/>
        </authorList>
    </citation>
    <scope>IDENTIFICATION</scope>
</reference>
<keyword evidence="1" id="KW-0677">Repeat</keyword>
<evidence type="ECO:0000256" key="1">
    <source>
        <dbReference type="ARBA" id="ARBA00022737"/>
    </source>
</evidence>
<dbReference type="SUPFAM" id="SSF50729">
    <property type="entry name" value="PH domain-like"/>
    <property type="match status" value="1"/>
</dbReference>